<organism evidence="4 5">
    <name type="scientific">Gracilibacillus oryzae</name>
    <dbReference type="NCBI Taxonomy" id="1672701"/>
    <lineage>
        <taxon>Bacteria</taxon>
        <taxon>Bacillati</taxon>
        <taxon>Bacillota</taxon>
        <taxon>Bacilli</taxon>
        <taxon>Bacillales</taxon>
        <taxon>Bacillaceae</taxon>
        <taxon>Gracilibacillus</taxon>
    </lineage>
</organism>
<evidence type="ECO:0000259" key="3">
    <source>
        <dbReference type="Pfam" id="PF21346"/>
    </source>
</evidence>
<feature type="domain" description="PcRGLX/YetA-like N-terminal RIFT barrel" evidence="1">
    <location>
        <begin position="5"/>
        <end position="82"/>
    </location>
</feature>
<dbReference type="PANTHER" id="PTHR40081:SF1">
    <property type="entry name" value="TAT PATHWAY SIGNAL SEQUENCE DOMAIN PROTEIN"/>
    <property type="match status" value="1"/>
</dbReference>
<comment type="caution">
    <text evidence="4">The sequence shown here is derived from an EMBL/GenBank/DDBJ whole genome shotgun (WGS) entry which is preliminary data.</text>
</comment>
<evidence type="ECO:0008006" key="6">
    <source>
        <dbReference type="Google" id="ProtNLM"/>
    </source>
</evidence>
<feature type="domain" description="PcRGLX/YetA-like C-terminal alpha/alpha toroid" evidence="3">
    <location>
        <begin position="441"/>
        <end position="843"/>
    </location>
</feature>
<sequence>MLRLKVNLKWLEEKPENLTNITWGVPWQKGQLDSTDSISLENEAENSIPVQTWPLAYWPDGSVKWTAHSANLQNEEKAAITTERNVSESEGLLIKENEKGFFVNNNKLECYIPKKGEIIFETNKNQQKYQAFLETTIEQREKMKNKHVNTYTNVQGRIEDAQIENKGNIRTVIRLEGAHYSDDEERFLPFILRLYFFHQIADIKVTYTMIHDSDPEKYFIKGLGLKLKARFSGDPWNRHVQLASDEGIYSEPGQLILTRRYRNTDGLFEKQIANQTIDLDEMPDLKKHVQTNAIWNDFKMVQDSANHFKVLKRCDNNNSWVEVMHGNRSKGTLYAGGVDGGIAVCQRKFWQKFPSSLEVNGLNKEESNITIWLWSPDSEAMDLRHYSNDTHVLSAYEGFDEMRATPIGIANTNELIVSFFDSAPTTEKMYDKTIDWQNTKLLVCEPEYYHQTKTLGIWSMPDYRSDFTSFLEQQLDNAFDFYQKEIEQRSWYGFWNYGDVMHTYDPVRHQWCYDVGGYAWQNTELAPNIWLWYSFLRTGKAEIFHLAEAMTRHNSEVDCYHLGEYKGLGSRHNVSHWGCGCKEARISMANLYKFYFYLTADERTGEVLTSVRDADEATVGLDPMREFYPKDEYPTHTRVGPDWAAFSSNWLCEWERTKNPLYLEKIKTGINDLKKMPYRLLSGPTYGYDPKTSHLYHMGDGNEGGYHMIIAFGAPQVWMELAELLDDEEWKDMIAEFGEFYSLSDQEKRDRSNNALQDKFFNWPMFASAMVAYSANRNNDQKMSEKAWELLLNLEYSHTPLPIKAQQITTWKSINEISWITTNTISQWSINTIVCLELLKDSLPDKGWQKSIIKLKK</sequence>
<keyword evidence="5" id="KW-1185">Reference proteome</keyword>
<protein>
    <recommendedName>
        <fullName evidence="6">Tat pathway signal sequence domain protein</fullName>
    </recommendedName>
</protein>
<reference evidence="4 5" key="1">
    <citation type="submission" date="2019-10" db="EMBL/GenBank/DDBJ databases">
        <title>Gracilibacillus sp. nov. isolated from rice seeds.</title>
        <authorList>
            <person name="He S."/>
        </authorList>
    </citation>
    <scope>NUCLEOTIDE SEQUENCE [LARGE SCALE GENOMIC DNA]</scope>
    <source>
        <strain evidence="4 5">TD8</strain>
    </source>
</reference>
<dbReference type="InterPro" id="IPR048330">
    <property type="entry name" value="PcRGLX/YetA_2nd"/>
</dbReference>
<dbReference type="PANTHER" id="PTHR40081">
    <property type="entry name" value="CONCANAVALIN A-LIKE LECTIN/GLUCANASE"/>
    <property type="match status" value="1"/>
</dbReference>
<evidence type="ECO:0000313" key="4">
    <source>
        <dbReference type="EMBL" id="KAB8139393.1"/>
    </source>
</evidence>
<dbReference type="OrthoDB" id="262615at2"/>
<feature type="domain" description="PcRGLX/YetA-like central beta-sandwich" evidence="2">
    <location>
        <begin position="93"/>
        <end position="430"/>
    </location>
</feature>
<name>A0A7C8L222_9BACI</name>
<evidence type="ECO:0000259" key="1">
    <source>
        <dbReference type="Pfam" id="PF19501"/>
    </source>
</evidence>
<dbReference type="InterPro" id="IPR048331">
    <property type="entry name" value="PcRGLX/YetA_3rd"/>
</dbReference>
<proteinExistence type="predicted"/>
<dbReference type="RefSeq" id="WP_153401397.1">
    <property type="nucleotide sequence ID" value="NZ_ML762424.1"/>
</dbReference>
<dbReference type="Pfam" id="PF19501">
    <property type="entry name" value="PcRGLX_1st"/>
    <property type="match status" value="1"/>
</dbReference>
<gene>
    <name evidence="4" type="ORF">F9U64_00540</name>
</gene>
<accession>A0A7C8L222</accession>
<dbReference type="AlphaFoldDB" id="A0A7C8L222"/>
<dbReference type="Proteomes" id="UP000480246">
    <property type="component" value="Unassembled WGS sequence"/>
</dbReference>
<dbReference type="EMBL" id="WEID01000004">
    <property type="protein sequence ID" value="KAB8139393.1"/>
    <property type="molecule type" value="Genomic_DNA"/>
</dbReference>
<dbReference type="InterPro" id="IPR045793">
    <property type="entry name" value="PcRGLX/YetA-like"/>
</dbReference>
<dbReference type="InterPro" id="IPR048329">
    <property type="entry name" value="PcRGLX_1st"/>
</dbReference>
<evidence type="ECO:0000313" key="5">
    <source>
        <dbReference type="Proteomes" id="UP000480246"/>
    </source>
</evidence>
<dbReference type="Pfam" id="PF21346">
    <property type="entry name" value="PcRGLX_3rd"/>
    <property type="match status" value="1"/>
</dbReference>
<dbReference type="Pfam" id="PF21345">
    <property type="entry name" value="PcRGLX_2nd"/>
    <property type="match status" value="1"/>
</dbReference>
<evidence type="ECO:0000259" key="2">
    <source>
        <dbReference type="Pfam" id="PF21345"/>
    </source>
</evidence>